<feature type="region of interest" description="Disordered" evidence="1">
    <location>
        <begin position="597"/>
        <end position="629"/>
    </location>
</feature>
<dbReference type="EMBL" id="GL377609">
    <property type="protein sequence ID" value="EFJ18605.1"/>
    <property type="molecule type" value="Genomic_DNA"/>
</dbReference>
<dbReference type="GO" id="GO:0005634">
    <property type="term" value="C:nucleus"/>
    <property type="evidence" value="ECO:0000318"/>
    <property type="project" value="GO_Central"/>
</dbReference>
<dbReference type="OMA" id="DKECCHE"/>
<evidence type="ECO:0008006" key="4">
    <source>
        <dbReference type="Google" id="ProtNLM"/>
    </source>
</evidence>
<dbReference type="Proteomes" id="UP000001514">
    <property type="component" value="Unassembled WGS sequence"/>
</dbReference>
<dbReference type="KEGG" id="smo:SELMODRAFT_420090"/>
<evidence type="ECO:0000256" key="1">
    <source>
        <dbReference type="SAM" id="MobiDB-lite"/>
    </source>
</evidence>
<dbReference type="eggNOG" id="KOG2425">
    <property type="taxonomic scope" value="Eukaryota"/>
</dbReference>
<dbReference type="GO" id="GO:0090730">
    <property type="term" value="C:Las1 complex"/>
    <property type="evidence" value="ECO:0007669"/>
    <property type="project" value="InterPro"/>
</dbReference>
<evidence type="ECO:0000313" key="2">
    <source>
        <dbReference type="EMBL" id="EFJ18605.1"/>
    </source>
</evidence>
<gene>
    <name evidence="2" type="ORF">SELMODRAFT_420090</name>
</gene>
<keyword evidence="3" id="KW-1185">Reference proteome</keyword>
<dbReference type="Gramene" id="EFJ18605">
    <property type="protein sequence ID" value="EFJ18605"/>
    <property type="gene ID" value="SELMODRAFT_420090"/>
</dbReference>
<dbReference type="InParanoid" id="D8SAI6"/>
<name>D8SAI6_SELML</name>
<dbReference type="GO" id="GO:0000470">
    <property type="term" value="P:maturation of LSU-rRNA"/>
    <property type="evidence" value="ECO:0000318"/>
    <property type="project" value="GO_Central"/>
</dbReference>
<dbReference type="STRING" id="88036.D8SAI6"/>
<dbReference type="InterPro" id="IPR007174">
    <property type="entry name" value="Las1"/>
</dbReference>
<accession>D8SAI6</accession>
<dbReference type="FunCoup" id="D8SAI6">
    <property type="interactions" value="1199"/>
</dbReference>
<dbReference type="Pfam" id="PF04031">
    <property type="entry name" value="Las1"/>
    <property type="match status" value="1"/>
</dbReference>
<proteinExistence type="predicted"/>
<dbReference type="GO" id="GO:0004519">
    <property type="term" value="F:endonuclease activity"/>
    <property type="evidence" value="ECO:0007669"/>
    <property type="project" value="InterPro"/>
</dbReference>
<reference evidence="2 3" key="1">
    <citation type="journal article" date="2011" name="Science">
        <title>The Selaginella genome identifies genetic changes associated with the evolution of vascular plants.</title>
        <authorList>
            <person name="Banks J.A."/>
            <person name="Nishiyama T."/>
            <person name="Hasebe M."/>
            <person name="Bowman J.L."/>
            <person name="Gribskov M."/>
            <person name="dePamphilis C."/>
            <person name="Albert V.A."/>
            <person name="Aono N."/>
            <person name="Aoyama T."/>
            <person name="Ambrose B.A."/>
            <person name="Ashton N.W."/>
            <person name="Axtell M.J."/>
            <person name="Barker E."/>
            <person name="Barker M.S."/>
            <person name="Bennetzen J.L."/>
            <person name="Bonawitz N.D."/>
            <person name="Chapple C."/>
            <person name="Cheng C."/>
            <person name="Correa L.G."/>
            <person name="Dacre M."/>
            <person name="DeBarry J."/>
            <person name="Dreyer I."/>
            <person name="Elias M."/>
            <person name="Engstrom E.M."/>
            <person name="Estelle M."/>
            <person name="Feng L."/>
            <person name="Finet C."/>
            <person name="Floyd S.K."/>
            <person name="Frommer W.B."/>
            <person name="Fujita T."/>
            <person name="Gramzow L."/>
            <person name="Gutensohn M."/>
            <person name="Harholt J."/>
            <person name="Hattori M."/>
            <person name="Heyl A."/>
            <person name="Hirai T."/>
            <person name="Hiwatashi Y."/>
            <person name="Ishikawa M."/>
            <person name="Iwata M."/>
            <person name="Karol K.G."/>
            <person name="Koehler B."/>
            <person name="Kolukisaoglu U."/>
            <person name="Kubo M."/>
            <person name="Kurata T."/>
            <person name="Lalonde S."/>
            <person name="Li K."/>
            <person name="Li Y."/>
            <person name="Litt A."/>
            <person name="Lyons E."/>
            <person name="Manning G."/>
            <person name="Maruyama T."/>
            <person name="Michael T.P."/>
            <person name="Mikami K."/>
            <person name="Miyazaki S."/>
            <person name="Morinaga S."/>
            <person name="Murata T."/>
            <person name="Mueller-Roeber B."/>
            <person name="Nelson D.R."/>
            <person name="Obara M."/>
            <person name="Oguri Y."/>
            <person name="Olmstead R.G."/>
            <person name="Onodera N."/>
            <person name="Petersen B.L."/>
            <person name="Pils B."/>
            <person name="Prigge M."/>
            <person name="Rensing S.A."/>
            <person name="Riano-Pachon D.M."/>
            <person name="Roberts A.W."/>
            <person name="Sato Y."/>
            <person name="Scheller H.V."/>
            <person name="Schulz B."/>
            <person name="Schulz C."/>
            <person name="Shakirov E.V."/>
            <person name="Shibagaki N."/>
            <person name="Shinohara N."/>
            <person name="Shippen D.E."/>
            <person name="Soerensen I."/>
            <person name="Sotooka R."/>
            <person name="Sugimoto N."/>
            <person name="Sugita M."/>
            <person name="Sumikawa N."/>
            <person name="Tanurdzic M."/>
            <person name="Theissen G."/>
            <person name="Ulvskov P."/>
            <person name="Wakazuki S."/>
            <person name="Weng J.K."/>
            <person name="Willats W.W."/>
            <person name="Wipf D."/>
            <person name="Wolf P.G."/>
            <person name="Yang L."/>
            <person name="Zimmer A.D."/>
            <person name="Zhu Q."/>
            <person name="Mitros T."/>
            <person name="Hellsten U."/>
            <person name="Loque D."/>
            <person name="Otillar R."/>
            <person name="Salamov A."/>
            <person name="Schmutz J."/>
            <person name="Shapiro H."/>
            <person name="Lindquist E."/>
            <person name="Lucas S."/>
            <person name="Rokhsar D."/>
            <person name="Grigoriev I.V."/>
        </authorList>
    </citation>
    <scope>NUCLEOTIDE SEQUENCE [LARGE SCALE GENOMIC DNA]</scope>
</reference>
<organism evidence="3">
    <name type="scientific">Selaginella moellendorffii</name>
    <name type="common">Spikemoss</name>
    <dbReference type="NCBI Taxonomy" id="88036"/>
    <lineage>
        <taxon>Eukaryota</taxon>
        <taxon>Viridiplantae</taxon>
        <taxon>Streptophyta</taxon>
        <taxon>Embryophyta</taxon>
        <taxon>Tracheophyta</taxon>
        <taxon>Lycopodiopsida</taxon>
        <taxon>Selaginellales</taxon>
        <taxon>Selaginellaceae</taxon>
        <taxon>Selaginella</taxon>
    </lineage>
</organism>
<protein>
    <recommendedName>
        <fullName evidence="4">Las1-like protein</fullName>
    </recommendedName>
</protein>
<dbReference type="GO" id="GO:0000460">
    <property type="term" value="P:maturation of 5.8S rRNA"/>
    <property type="evidence" value="ECO:0000318"/>
    <property type="project" value="GO_Central"/>
</dbReference>
<dbReference type="PANTHER" id="PTHR15002">
    <property type="entry name" value="RIBOSOMAL BIOGENESIS PROTEIN LAS1L"/>
    <property type="match status" value="1"/>
</dbReference>
<feature type="region of interest" description="Disordered" evidence="1">
    <location>
        <begin position="458"/>
        <end position="504"/>
    </location>
</feature>
<feature type="compositionally biased region" description="Polar residues" evidence="1">
    <location>
        <begin position="458"/>
        <end position="467"/>
    </location>
</feature>
<evidence type="ECO:0000313" key="3">
    <source>
        <dbReference type="Proteomes" id="UP000001514"/>
    </source>
</evidence>
<dbReference type="OrthoDB" id="10263222at2759"/>
<feature type="compositionally biased region" description="Basic and acidic residues" evidence="1">
    <location>
        <begin position="597"/>
        <end position="608"/>
    </location>
</feature>
<sequence length="668" mass="74963">MKKKTKEKKNVRLVAWGSWKEWDCVRSALFSDCSSRISAAIDRITAWQARARVPIAVEITANLLSIHLRDPSMRDDIPENLVLSEQLLRLMYAMSIMRLINGVVDDKKNFRFGSVATRACQAELPHLLVSIRHDSAHGELPAISLLRMASKQALEWLKAFYWQRQRTTLHAARAHLKALLMEYVTMLQKSYVPCEDLSGHDKKQLKRVRHDRDLLLQKLIKASLAVPQEVVSILIDDALLEKDDANNEDQMEATGSNARKLASVEDLSWKFAINKLSLAMPQILPMLALGITRRLAGLEAIADGTGYSAISEDGTEVAKISSDLEANRLTDWLEWLLECKEKRVTVKPEMEIYLENGGVHGQISQELTRELLSTCLKQELQHKVKPRLVKLVGDVYYAEKTSRLAQKLCQFQTPATTITNGNGQDLGDDGEARVVQSPAELNSLESRLTEMKRTQQEIILTTGNSKRSGAEEQRRGASRDERTRRGQDEQQSGEEDGLHNGSQRQRWTLARNWQACAIGMLPSSCYFGGVRPSWLVECTKELCSDSRSWEDEEEKATSTTLAVMKDQDMRKKRKICDEEEEDPLNAFTVAQDVEKGSEVPVINEERRSSQVPSDDAGGGGNAGDKSGDKECCHEQAMASIKGCLLVNGKLQIVRPEVLTAIQREICVL</sequence>
<dbReference type="AlphaFoldDB" id="D8SAI6"/>
<dbReference type="HOGENOM" id="CLU_031087_0_0_1"/>
<feature type="compositionally biased region" description="Basic and acidic residues" evidence="1">
    <location>
        <begin position="468"/>
        <end position="488"/>
    </location>
</feature>
<dbReference type="PANTHER" id="PTHR15002:SF0">
    <property type="entry name" value="RIBOSOMAL BIOGENESIS PROTEIN LAS1L"/>
    <property type="match status" value="1"/>
</dbReference>